<sequence length="124" mass="13744">MPFSDSFQGQQMMTQMKASNVFLDDPGFFGWISGLSSQMLRHHLEKALAMEVEEEKVLARVREGGSGSPAGLYIQVSPTDTGEVLNLEGELRIQLYRRIMRCITVAGLSIIKAYGMESIPNTVC</sequence>
<dbReference type="AlphaFoldDB" id="A0AAN7K6F8"/>
<evidence type="ECO:0000313" key="2">
    <source>
        <dbReference type="Proteomes" id="UP001345219"/>
    </source>
</evidence>
<reference evidence="1 2" key="1">
    <citation type="journal article" date="2023" name="Hortic Res">
        <title>Pangenome of water caltrop reveals structural variations and asymmetric subgenome divergence after allopolyploidization.</title>
        <authorList>
            <person name="Zhang X."/>
            <person name="Chen Y."/>
            <person name="Wang L."/>
            <person name="Yuan Y."/>
            <person name="Fang M."/>
            <person name="Shi L."/>
            <person name="Lu R."/>
            <person name="Comes H.P."/>
            <person name="Ma Y."/>
            <person name="Chen Y."/>
            <person name="Huang G."/>
            <person name="Zhou Y."/>
            <person name="Zheng Z."/>
            <person name="Qiu Y."/>
        </authorList>
    </citation>
    <scope>NUCLEOTIDE SEQUENCE [LARGE SCALE GENOMIC DNA]</scope>
    <source>
        <tissue evidence="1">Roots</tissue>
    </source>
</reference>
<dbReference type="Proteomes" id="UP001345219">
    <property type="component" value="Chromosome 5"/>
</dbReference>
<accession>A0AAN7K6F8</accession>
<comment type="caution">
    <text evidence="1">The sequence shown here is derived from an EMBL/GenBank/DDBJ whole genome shotgun (WGS) entry which is preliminary data.</text>
</comment>
<name>A0AAN7K6F8_9MYRT</name>
<protein>
    <submittedName>
        <fullName evidence="1">Uncharacterized protein</fullName>
    </submittedName>
</protein>
<evidence type="ECO:0000313" key="1">
    <source>
        <dbReference type="EMBL" id="KAK4760542.1"/>
    </source>
</evidence>
<keyword evidence="2" id="KW-1185">Reference proteome</keyword>
<dbReference type="EMBL" id="JAXIOK010000010">
    <property type="protein sequence ID" value="KAK4760542.1"/>
    <property type="molecule type" value="Genomic_DNA"/>
</dbReference>
<proteinExistence type="predicted"/>
<gene>
    <name evidence="1" type="ORF">SAY87_005435</name>
</gene>
<organism evidence="1 2">
    <name type="scientific">Trapa incisa</name>
    <dbReference type="NCBI Taxonomy" id="236973"/>
    <lineage>
        <taxon>Eukaryota</taxon>
        <taxon>Viridiplantae</taxon>
        <taxon>Streptophyta</taxon>
        <taxon>Embryophyta</taxon>
        <taxon>Tracheophyta</taxon>
        <taxon>Spermatophyta</taxon>
        <taxon>Magnoliopsida</taxon>
        <taxon>eudicotyledons</taxon>
        <taxon>Gunneridae</taxon>
        <taxon>Pentapetalae</taxon>
        <taxon>rosids</taxon>
        <taxon>malvids</taxon>
        <taxon>Myrtales</taxon>
        <taxon>Lythraceae</taxon>
        <taxon>Trapa</taxon>
    </lineage>
</organism>